<proteinExistence type="predicted"/>
<evidence type="ECO:0000313" key="1">
    <source>
        <dbReference type="EMBL" id="NML39621.1"/>
    </source>
</evidence>
<sequence>MTLFEQLIDKYQAATDDDEKAEIISADFDFLSDNNKWDFLLPLIENREVYDLIKVNVYKILEIADLTSLDITDIKNRILQALKVETDDMVKEYGFNALTWNFSNFPDVIDYCMDTVENEEEDENIRHCAFGVLTKSKDFQKINSLRDKLLQIKDFAKYATTFFKDRDNGIR</sequence>
<comment type="caution">
    <text evidence="1">The sequence shown here is derived from an EMBL/GenBank/DDBJ whole genome shotgun (WGS) entry which is preliminary data.</text>
</comment>
<protein>
    <recommendedName>
        <fullName evidence="3">HEAT repeat domain-containing protein</fullName>
    </recommendedName>
</protein>
<evidence type="ECO:0000313" key="2">
    <source>
        <dbReference type="Proteomes" id="UP000583266"/>
    </source>
</evidence>
<dbReference type="RefSeq" id="WP_169226684.1">
    <property type="nucleotide sequence ID" value="NZ_JABBGC010000002.1"/>
</dbReference>
<keyword evidence="2" id="KW-1185">Reference proteome</keyword>
<dbReference type="AlphaFoldDB" id="A0A848GPZ4"/>
<gene>
    <name evidence="1" type="ORF">HHL17_20645</name>
</gene>
<dbReference type="Proteomes" id="UP000583266">
    <property type="component" value="Unassembled WGS sequence"/>
</dbReference>
<accession>A0A848GPZ4</accession>
<dbReference type="EMBL" id="JABBGC010000002">
    <property type="protein sequence ID" value="NML39621.1"/>
    <property type="molecule type" value="Genomic_DNA"/>
</dbReference>
<reference evidence="1 2" key="1">
    <citation type="submission" date="2020-04" db="EMBL/GenBank/DDBJ databases">
        <title>Chitinophaga sp. G-6-1-13 sp. nov., isolated from soil.</title>
        <authorList>
            <person name="Dahal R.H."/>
            <person name="Chaudhary D.K."/>
        </authorList>
    </citation>
    <scope>NUCLEOTIDE SEQUENCE [LARGE SCALE GENOMIC DNA]</scope>
    <source>
        <strain evidence="1 2">G-6-1-13</strain>
    </source>
</reference>
<organism evidence="1 2">
    <name type="scientific">Chitinophaga fulva</name>
    <dbReference type="NCBI Taxonomy" id="2728842"/>
    <lineage>
        <taxon>Bacteria</taxon>
        <taxon>Pseudomonadati</taxon>
        <taxon>Bacteroidota</taxon>
        <taxon>Chitinophagia</taxon>
        <taxon>Chitinophagales</taxon>
        <taxon>Chitinophagaceae</taxon>
        <taxon>Chitinophaga</taxon>
    </lineage>
</organism>
<name>A0A848GPZ4_9BACT</name>
<evidence type="ECO:0008006" key="3">
    <source>
        <dbReference type="Google" id="ProtNLM"/>
    </source>
</evidence>